<accession>A0AAE1JAF3</accession>
<dbReference type="InterPro" id="IPR036691">
    <property type="entry name" value="Endo/exonu/phosph_ase_sf"/>
</dbReference>
<sequence>MNYMIWNSWGTSSRSFSSLVREINKYYKLDFLAILETRSNVTKSKRKIRQLGFSKYSFTAAEGYSGGIWCLWEEVGMKVEVMEIHKQYMHFQIDTLRQGRLFFYCGICKPEPSGQMYAVD</sequence>
<reference evidence="1" key="1">
    <citation type="submission" date="2023-10" db="EMBL/GenBank/DDBJ databases">
        <title>Chromosome-level genome of the transformable northern wattle, Acacia crassicarpa.</title>
        <authorList>
            <person name="Massaro I."/>
            <person name="Sinha N.R."/>
            <person name="Poethig S."/>
            <person name="Leichty A.R."/>
        </authorList>
    </citation>
    <scope>NUCLEOTIDE SEQUENCE</scope>
    <source>
        <strain evidence="1">Acra3RX</strain>
        <tissue evidence="1">Leaf</tissue>
    </source>
</reference>
<name>A0AAE1JAF3_9FABA</name>
<dbReference type="EMBL" id="JAWXYG010000008">
    <property type="protein sequence ID" value="KAK4265157.1"/>
    <property type="molecule type" value="Genomic_DNA"/>
</dbReference>
<protein>
    <submittedName>
        <fullName evidence="1">Uncharacterized protein</fullName>
    </submittedName>
</protein>
<evidence type="ECO:0000313" key="2">
    <source>
        <dbReference type="Proteomes" id="UP001293593"/>
    </source>
</evidence>
<comment type="caution">
    <text evidence="1">The sequence shown here is derived from an EMBL/GenBank/DDBJ whole genome shotgun (WGS) entry which is preliminary data.</text>
</comment>
<dbReference type="PANTHER" id="PTHR35218">
    <property type="entry name" value="RNASE H DOMAIN-CONTAINING PROTEIN"/>
    <property type="match status" value="1"/>
</dbReference>
<dbReference type="AlphaFoldDB" id="A0AAE1JAF3"/>
<dbReference type="Gene3D" id="3.60.10.10">
    <property type="entry name" value="Endonuclease/exonuclease/phosphatase"/>
    <property type="match status" value="1"/>
</dbReference>
<organism evidence="1 2">
    <name type="scientific">Acacia crassicarpa</name>
    <name type="common">northern wattle</name>
    <dbReference type="NCBI Taxonomy" id="499986"/>
    <lineage>
        <taxon>Eukaryota</taxon>
        <taxon>Viridiplantae</taxon>
        <taxon>Streptophyta</taxon>
        <taxon>Embryophyta</taxon>
        <taxon>Tracheophyta</taxon>
        <taxon>Spermatophyta</taxon>
        <taxon>Magnoliopsida</taxon>
        <taxon>eudicotyledons</taxon>
        <taxon>Gunneridae</taxon>
        <taxon>Pentapetalae</taxon>
        <taxon>rosids</taxon>
        <taxon>fabids</taxon>
        <taxon>Fabales</taxon>
        <taxon>Fabaceae</taxon>
        <taxon>Caesalpinioideae</taxon>
        <taxon>mimosoid clade</taxon>
        <taxon>Acacieae</taxon>
        <taxon>Acacia</taxon>
    </lineage>
</organism>
<proteinExistence type="predicted"/>
<evidence type="ECO:0000313" key="1">
    <source>
        <dbReference type="EMBL" id="KAK4265157.1"/>
    </source>
</evidence>
<gene>
    <name evidence="1" type="ORF">QN277_026243</name>
</gene>
<dbReference type="PANTHER" id="PTHR35218:SF9">
    <property type="entry name" value="ENDONUCLEASE_EXONUCLEASE_PHOSPHATASE DOMAIN-CONTAINING PROTEIN"/>
    <property type="match status" value="1"/>
</dbReference>
<dbReference type="Proteomes" id="UP001293593">
    <property type="component" value="Unassembled WGS sequence"/>
</dbReference>
<keyword evidence="2" id="KW-1185">Reference proteome</keyword>